<keyword evidence="4 5" id="KW-0472">Membrane</keyword>
<dbReference type="GO" id="GO:0009403">
    <property type="term" value="P:toxin biosynthetic process"/>
    <property type="evidence" value="ECO:0007669"/>
    <property type="project" value="InterPro"/>
</dbReference>
<keyword evidence="7" id="KW-1185">Reference proteome</keyword>
<feature type="transmembrane region" description="Helical" evidence="5">
    <location>
        <begin position="6"/>
        <end position="23"/>
    </location>
</feature>
<dbReference type="STRING" id="1514904.SU32_03875"/>
<dbReference type="Proteomes" id="UP000038011">
    <property type="component" value="Unassembled WGS sequence"/>
</dbReference>
<evidence type="ECO:0000256" key="5">
    <source>
        <dbReference type="SAM" id="Phobius"/>
    </source>
</evidence>
<comment type="subcellular location">
    <subcellularLocation>
        <location evidence="1">Membrane</location>
        <topology evidence="1">Multi-pass membrane protein</topology>
    </subcellularLocation>
</comment>
<evidence type="ECO:0000256" key="1">
    <source>
        <dbReference type="ARBA" id="ARBA00004141"/>
    </source>
</evidence>
<organism evidence="6 7">
    <name type="scientific">Ahrensia marina</name>
    <dbReference type="NCBI Taxonomy" id="1514904"/>
    <lineage>
        <taxon>Bacteria</taxon>
        <taxon>Pseudomonadati</taxon>
        <taxon>Pseudomonadota</taxon>
        <taxon>Alphaproteobacteria</taxon>
        <taxon>Hyphomicrobiales</taxon>
        <taxon>Ahrensiaceae</taxon>
        <taxon>Ahrensia</taxon>
    </lineage>
</organism>
<keyword evidence="2 5" id="KW-0812">Transmembrane</keyword>
<evidence type="ECO:0000256" key="2">
    <source>
        <dbReference type="ARBA" id="ARBA00022692"/>
    </source>
</evidence>
<dbReference type="PANTHER" id="PTHR36926">
    <property type="entry name" value="COLICIN V PRODUCTION PROTEIN"/>
    <property type="match status" value="1"/>
</dbReference>
<dbReference type="EMBL" id="JXMU01000003">
    <property type="protein sequence ID" value="KPB02394.1"/>
    <property type="molecule type" value="Genomic_DNA"/>
</dbReference>
<evidence type="ECO:0000313" key="7">
    <source>
        <dbReference type="Proteomes" id="UP000038011"/>
    </source>
</evidence>
<sequence length="174" mass="18740">MPITLLDGLFIGLVLLSALLAMVRGFSREVLSIASWAAAAVAAFFFYKQLAPTVNNYIGNELISQLVAAGLIFIVTLIVVTVITMRVADMIIDSRVGPLDRTLGFVFGAARGIIVAAVAVWFIDFFVGDAQIGWIENAKSKPFLDTVANRMINLLPEDIDSMISGENDAQATDT</sequence>
<accession>A0A0N0VM08</accession>
<protein>
    <submittedName>
        <fullName evidence="6">Colicin V production protein</fullName>
    </submittedName>
</protein>
<dbReference type="AlphaFoldDB" id="A0A0N0VM08"/>
<dbReference type="OrthoDB" id="9806894at2"/>
<dbReference type="PANTHER" id="PTHR36926:SF1">
    <property type="entry name" value="COLICIN V PRODUCTION PROTEIN"/>
    <property type="match status" value="1"/>
</dbReference>
<keyword evidence="3 5" id="KW-1133">Transmembrane helix</keyword>
<proteinExistence type="predicted"/>
<comment type="caution">
    <text evidence="6">The sequence shown here is derived from an EMBL/GenBank/DDBJ whole genome shotgun (WGS) entry which is preliminary data.</text>
</comment>
<evidence type="ECO:0000256" key="3">
    <source>
        <dbReference type="ARBA" id="ARBA00022989"/>
    </source>
</evidence>
<dbReference type="PATRIC" id="fig|1514904.3.peg.2488"/>
<feature type="transmembrane region" description="Helical" evidence="5">
    <location>
        <begin position="62"/>
        <end position="83"/>
    </location>
</feature>
<dbReference type="Pfam" id="PF02674">
    <property type="entry name" value="Colicin_V"/>
    <property type="match status" value="1"/>
</dbReference>
<feature type="transmembrane region" description="Helical" evidence="5">
    <location>
        <begin position="30"/>
        <end position="50"/>
    </location>
</feature>
<evidence type="ECO:0000313" key="6">
    <source>
        <dbReference type="EMBL" id="KPB02394.1"/>
    </source>
</evidence>
<dbReference type="InterPro" id="IPR052719">
    <property type="entry name" value="CvpA-like"/>
</dbReference>
<dbReference type="RefSeq" id="WP_053998022.1">
    <property type="nucleotide sequence ID" value="NZ_JXMU01000003.1"/>
</dbReference>
<feature type="transmembrane region" description="Helical" evidence="5">
    <location>
        <begin position="103"/>
        <end position="123"/>
    </location>
</feature>
<name>A0A0N0VM08_9HYPH</name>
<gene>
    <name evidence="6" type="ORF">SU32_03875</name>
</gene>
<evidence type="ECO:0000256" key="4">
    <source>
        <dbReference type="ARBA" id="ARBA00023136"/>
    </source>
</evidence>
<dbReference type="GO" id="GO:0016020">
    <property type="term" value="C:membrane"/>
    <property type="evidence" value="ECO:0007669"/>
    <property type="project" value="UniProtKB-SubCell"/>
</dbReference>
<dbReference type="InterPro" id="IPR003825">
    <property type="entry name" value="Colicin-V_CvpA"/>
</dbReference>
<reference evidence="6 7" key="1">
    <citation type="submission" date="2015-01" db="EMBL/GenBank/DDBJ databases">
        <title>Ahrensia donghaiensis sp. nov., a novel dimethylsulphoniopropionate-cleavage bacterium isolated from seawater and emended descriptions of the genus Ahrensia and Ahrensia kielensis.</title>
        <authorList>
            <person name="Liu J."/>
        </authorList>
    </citation>
    <scope>NUCLEOTIDE SEQUENCE [LARGE SCALE GENOMIC DNA]</scope>
    <source>
        <strain evidence="6 7">LZD062</strain>
    </source>
</reference>